<dbReference type="PANTHER" id="PTHR47842:SF3">
    <property type="entry name" value="DUF676 DOMAIN-CONTAINING PROTEIN"/>
    <property type="match status" value="1"/>
</dbReference>
<organism evidence="2 3">
    <name type="scientific">Monilinia fructicola</name>
    <name type="common">Brown rot fungus</name>
    <name type="synonym">Ciboria fructicola</name>
    <dbReference type="NCBI Taxonomy" id="38448"/>
    <lineage>
        <taxon>Eukaryota</taxon>
        <taxon>Fungi</taxon>
        <taxon>Dikarya</taxon>
        <taxon>Ascomycota</taxon>
        <taxon>Pezizomycotina</taxon>
        <taxon>Leotiomycetes</taxon>
        <taxon>Helotiales</taxon>
        <taxon>Sclerotiniaceae</taxon>
        <taxon>Monilinia</taxon>
    </lineage>
</organism>
<feature type="compositionally biased region" description="Polar residues" evidence="1">
    <location>
        <begin position="82"/>
        <end position="93"/>
    </location>
</feature>
<feature type="compositionally biased region" description="Low complexity" evidence="1">
    <location>
        <begin position="69"/>
        <end position="80"/>
    </location>
</feature>
<evidence type="ECO:0000313" key="2">
    <source>
        <dbReference type="EMBL" id="KAA8572508.1"/>
    </source>
</evidence>
<reference evidence="2 3" key="1">
    <citation type="submission" date="2019-06" db="EMBL/GenBank/DDBJ databases">
        <title>Genome Sequence of the Brown Rot Fungal Pathogen Monilinia fructicola.</title>
        <authorList>
            <person name="De Miccolis Angelini R.M."/>
            <person name="Landi L."/>
            <person name="Abate D."/>
            <person name="Pollastro S."/>
            <person name="Romanazzi G."/>
            <person name="Faretra F."/>
        </authorList>
    </citation>
    <scope>NUCLEOTIDE SEQUENCE [LARGE SCALE GENOMIC DNA]</scope>
    <source>
        <strain evidence="2 3">Mfrc123</strain>
    </source>
</reference>
<evidence type="ECO:0000313" key="3">
    <source>
        <dbReference type="Proteomes" id="UP000322873"/>
    </source>
</evidence>
<feature type="compositionally biased region" description="Basic and acidic residues" evidence="1">
    <location>
        <begin position="199"/>
        <end position="212"/>
    </location>
</feature>
<dbReference type="VEuPathDB" id="FungiDB:MFRU_003g02790"/>
<dbReference type="Proteomes" id="UP000322873">
    <property type="component" value="Unassembled WGS sequence"/>
</dbReference>
<feature type="compositionally biased region" description="Basic and acidic residues" evidence="1">
    <location>
        <begin position="238"/>
        <end position="270"/>
    </location>
</feature>
<name>A0A5M9JSN2_MONFR</name>
<dbReference type="AlphaFoldDB" id="A0A5M9JSN2"/>
<feature type="compositionally biased region" description="Pro residues" evidence="1">
    <location>
        <begin position="179"/>
        <end position="191"/>
    </location>
</feature>
<accession>A0A5M9JSN2</accession>
<protein>
    <submittedName>
        <fullName evidence="2">Uncharacterized protein</fullName>
    </submittedName>
</protein>
<feature type="region of interest" description="Disordered" evidence="1">
    <location>
        <begin position="126"/>
        <end position="300"/>
    </location>
</feature>
<feature type="compositionally biased region" description="Polar residues" evidence="1">
    <location>
        <begin position="161"/>
        <end position="175"/>
    </location>
</feature>
<proteinExistence type="predicted"/>
<comment type="caution">
    <text evidence="2">The sequence shown here is derived from an EMBL/GenBank/DDBJ whole genome shotgun (WGS) entry which is preliminary data.</text>
</comment>
<gene>
    <name evidence="2" type="ORF">EYC84_003124</name>
</gene>
<dbReference type="PANTHER" id="PTHR47842">
    <property type="entry name" value="EXPRESSED PROTEIN"/>
    <property type="match status" value="1"/>
</dbReference>
<dbReference type="EMBL" id="VICG01000004">
    <property type="protein sequence ID" value="KAA8572508.1"/>
    <property type="molecule type" value="Genomic_DNA"/>
</dbReference>
<sequence length="362" mass="40677">MSHLEFGSCLADYPGMMNRYSKVRALEDVDEFAGRSNSVNQNWNSRRRFINYYTASTGRPKKPKDSTSEESINSNTTASEAGMSNLSLGNSEPQLPRSAENATPTGNDVDLAGGIHMKQVEEQMQELGDNSGVQDEAPQSPEMQHIDSIPIEDDEIEPISNLSNAKESDNPTQKAPTELPLPPIPDAPTEPQPIDLDLYTDKDSRKIAEKEHKRSMKAYNQALKDRESALKDRRKLVEKREKKARQEEEKQLKAQEKQRLKEVKEAEKRQTTSNPKSPKGKDNSQKTEKPKKDKKFCMLPPESGGKQDVCWVRVYMEGVDEVGAHCGLFFPGPQYESLVGNVGERIETWVKEDATARAVLSR</sequence>
<feature type="compositionally biased region" description="Basic and acidic residues" evidence="1">
    <location>
        <begin position="279"/>
        <end position="291"/>
    </location>
</feature>
<feature type="region of interest" description="Disordered" evidence="1">
    <location>
        <begin position="54"/>
        <end position="111"/>
    </location>
</feature>
<evidence type="ECO:0000256" key="1">
    <source>
        <dbReference type="SAM" id="MobiDB-lite"/>
    </source>
</evidence>
<keyword evidence="3" id="KW-1185">Reference proteome</keyword>